<comment type="catalytic activity">
    <reaction evidence="16">
        <text>lipoxin A4 + NAD(+) = 15-oxo-(5S,6R)-dihydroxy-(7E,9E,11Z,13E)-eicosatetraenoate + NADH + H(+)</text>
        <dbReference type="Rhea" id="RHEA:41572"/>
        <dbReference type="ChEBI" id="CHEBI:15378"/>
        <dbReference type="ChEBI" id="CHEBI:57540"/>
        <dbReference type="ChEBI" id="CHEBI:57945"/>
        <dbReference type="ChEBI" id="CHEBI:67026"/>
        <dbReference type="ChEBI" id="CHEBI:78311"/>
    </reaction>
    <physiologicalReaction direction="left-to-right" evidence="16">
        <dbReference type="Rhea" id="RHEA:41573"/>
    </physiologicalReaction>
</comment>
<comment type="catalytic activity">
    <reaction evidence="15">
        <text>resolvin D2 + NAD(+) = 7-oxoresolvin D2 + NADH + H(+)</text>
        <dbReference type="Rhea" id="RHEA:53584"/>
        <dbReference type="ChEBI" id="CHEBI:15378"/>
        <dbReference type="ChEBI" id="CHEBI:57540"/>
        <dbReference type="ChEBI" id="CHEBI:57945"/>
        <dbReference type="ChEBI" id="CHEBI:133367"/>
        <dbReference type="ChEBI" id="CHEBI:137497"/>
    </reaction>
    <physiologicalReaction direction="left-to-right" evidence="15">
        <dbReference type="Rhea" id="RHEA:53585"/>
    </physiologicalReaction>
</comment>
<keyword evidence="2" id="KW-0560">Oxidoreductase</keyword>
<evidence type="ECO:0000256" key="21">
    <source>
        <dbReference type="ARBA" id="ARBA00049188"/>
    </source>
</evidence>
<dbReference type="InterPro" id="IPR002347">
    <property type="entry name" value="SDR_fam"/>
</dbReference>
<evidence type="ECO:0000256" key="10">
    <source>
        <dbReference type="ARBA" id="ARBA00047672"/>
    </source>
</evidence>
<evidence type="ECO:0000256" key="14">
    <source>
        <dbReference type="ARBA" id="ARBA00048170"/>
    </source>
</evidence>
<dbReference type="GO" id="GO:0005737">
    <property type="term" value="C:cytoplasm"/>
    <property type="evidence" value="ECO:0007669"/>
    <property type="project" value="TreeGrafter"/>
</dbReference>
<dbReference type="AlphaFoldDB" id="A0AAD9JRE4"/>
<dbReference type="InterPro" id="IPR020904">
    <property type="entry name" value="Sc_DH/Rdtase_CS"/>
</dbReference>
<comment type="similarity">
    <text evidence="1 22">Belongs to the short-chain dehydrogenases/reductases (SDR) family.</text>
</comment>
<evidence type="ECO:0000256" key="22">
    <source>
        <dbReference type="RuleBase" id="RU000363"/>
    </source>
</evidence>
<keyword evidence="24" id="KW-1185">Reference proteome</keyword>
<comment type="catalytic activity">
    <reaction evidence="13">
        <text>(11R)-hydroxy-(5Z,8Z,12E,14Z)-eicosatetraenoate + NAD(+) = 11-oxo-(5Z,8Z,12E,14Z)-eicosatetraenoate + NADH + H(+)</text>
        <dbReference type="Rhea" id="RHEA:48640"/>
        <dbReference type="ChEBI" id="CHEBI:15378"/>
        <dbReference type="ChEBI" id="CHEBI:57540"/>
        <dbReference type="ChEBI" id="CHEBI:57945"/>
        <dbReference type="ChEBI" id="CHEBI:78836"/>
        <dbReference type="ChEBI" id="CHEBI:90697"/>
    </reaction>
    <physiologicalReaction direction="left-to-right" evidence="13">
        <dbReference type="Rhea" id="RHEA:48641"/>
    </physiologicalReaction>
</comment>
<evidence type="ECO:0000256" key="16">
    <source>
        <dbReference type="ARBA" id="ARBA00048535"/>
    </source>
</evidence>
<dbReference type="EC" id="1.1.1.232" evidence="4"/>
<comment type="caution">
    <text evidence="23">The sequence shown here is derived from an EMBL/GenBank/DDBJ whole genome shotgun (WGS) entry which is preliminary data.</text>
</comment>
<dbReference type="Gene3D" id="3.40.50.720">
    <property type="entry name" value="NAD(P)-binding Rossmann-like Domain"/>
    <property type="match status" value="1"/>
</dbReference>
<dbReference type="PRINTS" id="PR00080">
    <property type="entry name" value="SDRFAMILY"/>
</dbReference>
<evidence type="ECO:0000256" key="2">
    <source>
        <dbReference type="ARBA" id="ARBA00023002"/>
    </source>
</evidence>
<evidence type="ECO:0000256" key="19">
    <source>
        <dbReference type="ARBA" id="ARBA00048921"/>
    </source>
</evidence>
<dbReference type="Pfam" id="PF00106">
    <property type="entry name" value="adh_short"/>
    <property type="match status" value="1"/>
</dbReference>
<comment type="catalytic activity">
    <reaction evidence="14">
        <text>resolvin D1 + NAD(+) = 17-oxoresolvin D1 + NADH + H(+)</text>
        <dbReference type="Rhea" id="RHEA:50128"/>
        <dbReference type="ChEBI" id="CHEBI:15378"/>
        <dbReference type="ChEBI" id="CHEBI:57540"/>
        <dbReference type="ChEBI" id="CHEBI:57945"/>
        <dbReference type="ChEBI" id="CHEBI:132079"/>
        <dbReference type="ChEBI" id="CHEBI:132081"/>
    </reaction>
    <physiologicalReaction direction="left-to-right" evidence="14">
        <dbReference type="Rhea" id="RHEA:50129"/>
    </physiologicalReaction>
</comment>
<name>A0AAD9JRE4_9ANNE</name>
<evidence type="ECO:0000256" key="5">
    <source>
        <dbReference type="ARBA" id="ARBA00040276"/>
    </source>
</evidence>
<reference evidence="23" key="1">
    <citation type="journal article" date="2023" name="Mol. Biol. Evol.">
        <title>Third-Generation Sequencing Reveals the Adaptive Role of the Epigenome in Three Deep-Sea Polychaetes.</title>
        <authorList>
            <person name="Perez M."/>
            <person name="Aroh O."/>
            <person name="Sun Y."/>
            <person name="Lan Y."/>
            <person name="Juniper S.K."/>
            <person name="Young C.R."/>
            <person name="Angers B."/>
            <person name="Qian P.Y."/>
        </authorList>
    </citation>
    <scope>NUCLEOTIDE SEQUENCE</scope>
    <source>
        <strain evidence="23">P08H-3</strain>
    </source>
</reference>
<dbReference type="InterPro" id="IPR036291">
    <property type="entry name" value="NAD(P)-bd_dom_sf"/>
</dbReference>
<evidence type="ECO:0000256" key="11">
    <source>
        <dbReference type="ARBA" id="ARBA00048008"/>
    </source>
</evidence>
<proteinExistence type="inferred from homology"/>
<gene>
    <name evidence="23" type="ORF">LSH36_184g08001</name>
</gene>
<evidence type="ECO:0000256" key="7">
    <source>
        <dbReference type="ARBA" id="ARBA00042026"/>
    </source>
</evidence>
<accession>A0AAD9JRE4</accession>
<comment type="catalytic activity">
    <reaction evidence="19">
        <text>resolvin D2 + NAD(+) = 16-oxoresolvin D2 + NADH + H(+)</text>
        <dbReference type="Rhea" id="RHEA:53588"/>
        <dbReference type="ChEBI" id="CHEBI:15378"/>
        <dbReference type="ChEBI" id="CHEBI:57540"/>
        <dbReference type="ChEBI" id="CHEBI:57945"/>
        <dbReference type="ChEBI" id="CHEBI:133367"/>
        <dbReference type="ChEBI" id="CHEBI:137498"/>
    </reaction>
    <physiologicalReaction direction="left-to-right" evidence="19">
        <dbReference type="Rhea" id="RHEA:53589"/>
    </physiologicalReaction>
</comment>
<dbReference type="PANTHER" id="PTHR44229">
    <property type="entry name" value="15-HYDROXYPROSTAGLANDIN DEHYDROGENASE [NAD(+)]"/>
    <property type="match status" value="1"/>
</dbReference>
<evidence type="ECO:0000256" key="13">
    <source>
        <dbReference type="ARBA" id="ARBA00048144"/>
    </source>
</evidence>
<comment type="catalytic activity">
    <reaction evidence="12">
        <text>15-oxo-(5S,6R)-dihydroxy-(7E,9E,11Z)-eicosatrienoate + NADH + H(+) = (5S,6R,15S)-trihydroxy-(7E,9E,11Z)-eicosatrienoate + NAD(+)</text>
        <dbReference type="Rhea" id="RHEA:41596"/>
        <dbReference type="ChEBI" id="CHEBI:15378"/>
        <dbReference type="ChEBI" id="CHEBI:57540"/>
        <dbReference type="ChEBI" id="CHEBI:57945"/>
        <dbReference type="ChEBI" id="CHEBI:78325"/>
        <dbReference type="ChEBI" id="CHEBI:78329"/>
    </reaction>
    <physiologicalReaction direction="left-to-right" evidence="12">
        <dbReference type="Rhea" id="RHEA:41597"/>
    </physiologicalReaction>
</comment>
<evidence type="ECO:0000313" key="24">
    <source>
        <dbReference type="Proteomes" id="UP001208570"/>
    </source>
</evidence>
<comment type="catalytic activity">
    <reaction evidence="17">
        <text>prostaglandin A1 + NAD(+) = 15-oxo-prostaglandin A1 + NADH + H(+)</text>
        <dbReference type="Rhea" id="RHEA:41263"/>
        <dbReference type="ChEBI" id="CHEBI:15378"/>
        <dbReference type="ChEBI" id="CHEBI:57398"/>
        <dbReference type="ChEBI" id="CHEBI:57540"/>
        <dbReference type="ChEBI" id="CHEBI:57945"/>
        <dbReference type="ChEBI" id="CHEBI:85072"/>
    </reaction>
    <physiologicalReaction direction="left-to-right" evidence="17">
        <dbReference type="Rhea" id="RHEA:41264"/>
    </physiologicalReaction>
</comment>
<dbReference type="PRINTS" id="PR00081">
    <property type="entry name" value="GDHRDH"/>
</dbReference>
<comment type="function">
    <text evidence="8">Catalyzes the NAD-dependent dehydrogenation (oxidation) of a broad array of hydroxylated polyunsaturated fatty acids (mainly eicosanoids and docosanoids, including prostaglandins, lipoxins and resolvins), yielding their corresponding keto (oxo) metabolites. Decreases the levels of the pro-proliferative prostaglandins such as prostaglandin E2 (whose activity is increased in cancer because of an increase in the expression of cyclooxygenase 2) and generates oxo-fatty acid products that can profoundly influence cell function by abrogating pro-inflammatory cytokine expression. Converts resolvins E1, D1 and D2 to their oxo products, which represents a mode of resolvin inactivation. Resolvin E1 plays important roles during the resolution phase of acute inflammation, while resolvins D1 and D2 have a unique role in obesity-induced adipose inflammation.</text>
</comment>
<evidence type="ECO:0000313" key="23">
    <source>
        <dbReference type="EMBL" id="KAK2157812.1"/>
    </source>
</evidence>
<evidence type="ECO:0000256" key="6">
    <source>
        <dbReference type="ARBA" id="ARBA00041812"/>
    </source>
</evidence>
<dbReference type="GO" id="GO:0047034">
    <property type="term" value="F:15-hydroxyicosatetraenoate dehydrogenase activity"/>
    <property type="evidence" value="ECO:0007669"/>
    <property type="project" value="UniProtKB-EC"/>
</dbReference>
<dbReference type="EC" id="1.1.1.141" evidence="3"/>
<sequence length="268" mass="29134">MEGKVAVITGAAKGLGRAFAEILLREGVKVCLCDINTENGRRTEKMLQEKYSNDRVFFMKCDATVDTELESTLNHVIERYGGIDILCNNAGIINEMDWKKTVAVNLSAVIHGTLLGLRYMGKAAGRPHGVIINIASVPGAVPMSYGPVYTASKQGVVGFTHSVGFLSPNLNDVCVNCLCPTFVNADILKCDESAPDFVCSRDAQLVEPSRKMFDEVGIMGPEEVAESFLELVMNESLSGAGFLITRASKSLLRMPLELPELFDKYSSL</sequence>
<evidence type="ECO:0000256" key="20">
    <source>
        <dbReference type="ARBA" id="ARBA00049151"/>
    </source>
</evidence>
<protein>
    <recommendedName>
        <fullName evidence="5">15-hydroxyprostaglandin dehydrogenase [NAD(+)]</fullName>
        <ecNumber evidence="3">1.1.1.141</ecNumber>
        <ecNumber evidence="4">1.1.1.232</ecNumber>
    </recommendedName>
    <alternativeName>
        <fullName evidence="7">Eicosanoid/docosanoid dehydrogenase [NAD(+)]</fullName>
    </alternativeName>
    <alternativeName>
        <fullName evidence="6">Prostaglandin dehydrogenase 1</fullName>
    </alternativeName>
</protein>
<dbReference type="PANTHER" id="PTHR44229:SF4">
    <property type="entry name" value="15-HYDROXYPROSTAGLANDIN DEHYDROGENASE [NAD(+)]"/>
    <property type="match status" value="1"/>
</dbReference>
<evidence type="ECO:0000256" key="18">
    <source>
        <dbReference type="ARBA" id="ARBA00048739"/>
    </source>
</evidence>
<dbReference type="GO" id="GO:0016404">
    <property type="term" value="F:15-hydroxyprostaglandin dehydrogenase (NAD+) activity"/>
    <property type="evidence" value="ECO:0007669"/>
    <property type="project" value="UniProtKB-EC"/>
</dbReference>
<dbReference type="PROSITE" id="PS00061">
    <property type="entry name" value="ADH_SHORT"/>
    <property type="match status" value="1"/>
</dbReference>
<comment type="catalytic activity">
    <reaction evidence="21">
        <text>resolvin E1 + NAD(+) = 18-oxo-resolvin E1 + NADH + H(+)</text>
        <dbReference type="Rhea" id="RHEA:49244"/>
        <dbReference type="ChEBI" id="CHEBI:15378"/>
        <dbReference type="ChEBI" id="CHEBI:57540"/>
        <dbReference type="ChEBI" id="CHEBI:57945"/>
        <dbReference type="ChEBI" id="CHEBI:91000"/>
        <dbReference type="ChEBI" id="CHEBI:91001"/>
    </reaction>
    <physiologicalReaction direction="left-to-right" evidence="21">
        <dbReference type="Rhea" id="RHEA:49245"/>
    </physiologicalReaction>
</comment>
<evidence type="ECO:0000256" key="17">
    <source>
        <dbReference type="ARBA" id="ARBA00048611"/>
    </source>
</evidence>
<comment type="catalytic activity">
    <reaction evidence="10">
        <text>resolvin D1 + NAD(+) = 8-oxoresolvin D1 + NADH + H(+)</text>
        <dbReference type="Rhea" id="RHEA:50124"/>
        <dbReference type="ChEBI" id="CHEBI:15378"/>
        <dbReference type="ChEBI" id="CHEBI:57540"/>
        <dbReference type="ChEBI" id="CHEBI:57945"/>
        <dbReference type="ChEBI" id="CHEBI:132079"/>
        <dbReference type="ChEBI" id="CHEBI:132080"/>
    </reaction>
    <physiologicalReaction direction="left-to-right" evidence="10">
        <dbReference type="Rhea" id="RHEA:50125"/>
    </physiologicalReaction>
</comment>
<comment type="catalytic activity">
    <reaction evidence="9">
        <text>prostaglandin E1 + NAD(+) = 15-oxoprostaglandin E1 + NADH + H(+)</text>
        <dbReference type="Rhea" id="RHEA:16477"/>
        <dbReference type="ChEBI" id="CHEBI:15378"/>
        <dbReference type="ChEBI" id="CHEBI:57397"/>
        <dbReference type="ChEBI" id="CHEBI:57401"/>
        <dbReference type="ChEBI" id="CHEBI:57540"/>
        <dbReference type="ChEBI" id="CHEBI:57945"/>
    </reaction>
    <physiologicalReaction direction="left-to-right" evidence="9">
        <dbReference type="Rhea" id="RHEA:16478"/>
    </physiologicalReaction>
</comment>
<comment type="catalytic activity">
    <reaction evidence="18">
        <text>prostaglandin E2 + NAD(+) = 15-oxoprostaglandin E2 + NADH + H(+)</text>
        <dbReference type="Rhea" id="RHEA:11876"/>
        <dbReference type="ChEBI" id="CHEBI:15378"/>
        <dbReference type="ChEBI" id="CHEBI:57400"/>
        <dbReference type="ChEBI" id="CHEBI:57540"/>
        <dbReference type="ChEBI" id="CHEBI:57945"/>
        <dbReference type="ChEBI" id="CHEBI:606564"/>
        <dbReference type="EC" id="1.1.1.141"/>
    </reaction>
    <physiologicalReaction direction="left-to-right" evidence="18">
        <dbReference type="Rhea" id="RHEA:11877"/>
    </physiologicalReaction>
</comment>
<evidence type="ECO:0000256" key="12">
    <source>
        <dbReference type="ARBA" id="ARBA00048140"/>
    </source>
</evidence>
<dbReference type="SUPFAM" id="SSF51735">
    <property type="entry name" value="NAD(P)-binding Rossmann-fold domains"/>
    <property type="match status" value="1"/>
</dbReference>
<evidence type="ECO:0000256" key="4">
    <source>
        <dbReference type="ARBA" id="ARBA00039060"/>
    </source>
</evidence>
<evidence type="ECO:0000256" key="8">
    <source>
        <dbReference type="ARBA" id="ARBA00045705"/>
    </source>
</evidence>
<comment type="catalytic activity">
    <reaction evidence="11">
        <text>14-hydroxy-(4Z,7Z,10Z,12E,16Z,19Z)-docosahexaenoate + NAD(+) = 14-oxo-(4Z,7Z,10Z,12E,16Z,19Z)-docosahexaenoate + NADH + H(+)</text>
        <dbReference type="Rhea" id="RHEA:48952"/>
        <dbReference type="ChEBI" id="CHEBI:15378"/>
        <dbReference type="ChEBI" id="CHEBI:57540"/>
        <dbReference type="ChEBI" id="CHEBI:57945"/>
        <dbReference type="ChEBI" id="CHEBI:90866"/>
        <dbReference type="ChEBI" id="CHEBI:90867"/>
    </reaction>
    <physiologicalReaction direction="left-to-right" evidence="11">
        <dbReference type="Rhea" id="RHEA:48953"/>
    </physiologicalReaction>
</comment>
<dbReference type="Proteomes" id="UP001208570">
    <property type="component" value="Unassembled WGS sequence"/>
</dbReference>
<evidence type="ECO:0000256" key="3">
    <source>
        <dbReference type="ARBA" id="ARBA00038968"/>
    </source>
</evidence>
<comment type="catalytic activity">
    <reaction evidence="20">
        <text>(15S)-hydroxy-(5Z,8Z,11Z,13E)-eicosatetraenoate + NAD(+) = 15-oxo-(5Z,8Z,11Z,13E)-eicosatetraenoate + NADH + H(+)</text>
        <dbReference type="Rhea" id="RHEA:23260"/>
        <dbReference type="ChEBI" id="CHEBI:15378"/>
        <dbReference type="ChEBI" id="CHEBI:57409"/>
        <dbReference type="ChEBI" id="CHEBI:57410"/>
        <dbReference type="ChEBI" id="CHEBI:57540"/>
        <dbReference type="ChEBI" id="CHEBI:57945"/>
        <dbReference type="EC" id="1.1.1.232"/>
    </reaction>
    <physiologicalReaction direction="left-to-right" evidence="20">
        <dbReference type="Rhea" id="RHEA:23261"/>
    </physiologicalReaction>
</comment>
<evidence type="ECO:0000256" key="15">
    <source>
        <dbReference type="ARBA" id="ARBA00048393"/>
    </source>
</evidence>
<organism evidence="23 24">
    <name type="scientific">Paralvinella palmiformis</name>
    <dbReference type="NCBI Taxonomy" id="53620"/>
    <lineage>
        <taxon>Eukaryota</taxon>
        <taxon>Metazoa</taxon>
        <taxon>Spiralia</taxon>
        <taxon>Lophotrochozoa</taxon>
        <taxon>Annelida</taxon>
        <taxon>Polychaeta</taxon>
        <taxon>Sedentaria</taxon>
        <taxon>Canalipalpata</taxon>
        <taxon>Terebellida</taxon>
        <taxon>Terebelliformia</taxon>
        <taxon>Alvinellidae</taxon>
        <taxon>Paralvinella</taxon>
    </lineage>
</organism>
<dbReference type="EMBL" id="JAODUP010000184">
    <property type="protein sequence ID" value="KAK2157812.1"/>
    <property type="molecule type" value="Genomic_DNA"/>
</dbReference>
<evidence type="ECO:0000256" key="9">
    <source>
        <dbReference type="ARBA" id="ARBA00047325"/>
    </source>
</evidence>
<evidence type="ECO:0000256" key="1">
    <source>
        <dbReference type="ARBA" id="ARBA00006484"/>
    </source>
</evidence>